<dbReference type="InterPro" id="IPR005904">
    <property type="entry name" value="Hxn_phspho_trans"/>
</dbReference>
<evidence type="ECO:0000256" key="11">
    <source>
        <dbReference type="ARBA" id="ARBA00022741"/>
    </source>
</evidence>
<keyword evidence="12 15" id="KW-0460">Magnesium</keyword>
<reference evidence="17 18" key="1">
    <citation type="submission" date="2014-07" db="EMBL/GenBank/DDBJ databases">
        <title>Tepidicaulis marinum gen. nov., sp. nov., a novel marine bacterium denitrifying nitrate to nitrous oxide strictly under microaerobic conditions.</title>
        <authorList>
            <person name="Takeuchi M."/>
            <person name="Yamagishi T."/>
            <person name="Kamagata Y."/>
            <person name="Oshima K."/>
            <person name="Hattori M."/>
            <person name="Katayama T."/>
            <person name="Hanada S."/>
            <person name="Tamaki H."/>
            <person name="Marumo K."/>
            <person name="Maeda H."/>
            <person name="Nedachi M."/>
            <person name="Iwasaki W."/>
            <person name="Suwa Y."/>
            <person name="Sakata S."/>
        </authorList>
    </citation>
    <scope>NUCLEOTIDE SEQUENCE [LARGE SCALE GENOMIC DNA]</scope>
    <source>
        <strain evidence="17 18">MA2</strain>
    </source>
</reference>
<dbReference type="SUPFAM" id="SSF53271">
    <property type="entry name" value="PRTase-like"/>
    <property type="match status" value="1"/>
</dbReference>
<proteinExistence type="inferred from homology"/>
<dbReference type="RefSeq" id="WP_244444379.1">
    <property type="nucleotide sequence ID" value="NZ_BBIO01000003.1"/>
</dbReference>
<comment type="similarity">
    <text evidence="4 15">Belongs to the purine/pyrimidine phosphoribosyltransferase family.</text>
</comment>
<comment type="subcellular location">
    <subcellularLocation>
        <location evidence="2 15">Cytoplasm</location>
    </subcellularLocation>
</comment>
<gene>
    <name evidence="17" type="ORF">M2A_0946</name>
</gene>
<evidence type="ECO:0000256" key="9">
    <source>
        <dbReference type="ARBA" id="ARBA00022723"/>
    </source>
</evidence>
<keyword evidence="7 15" id="KW-0328">Glycosyltransferase</keyword>
<dbReference type="EMBL" id="BBIO01000003">
    <property type="protein sequence ID" value="GAK44447.1"/>
    <property type="molecule type" value="Genomic_DNA"/>
</dbReference>
<evidence type="ECO:0000256" key="5">
    <source>
        <dbReference type="ARBA" id="ARBA00011895"/>
    </source>
</evidence>
<dbReference type="GO" id="GO:0006178">
    <property type="term" value="P:guanine salvage"/>
    <property type="evidence" value="ECO:0007669"/>
    <property type="project" value="TreeGrafter"/>
</dbReference>
<dbReference type="GO" id="GO:0052657">
    <property type="term" value="F:guanine phosphoribosyltransferase activity"/>
    <property type="evidence" value="ECO:0007669"/>
    <property type="project" value="RHEA"/>
</dbReference>
<dbReference type="AlphaFoldDB" id="A0A081B8S9"/>
<evidence type="ECO:0000256" key="13">
    <source>
        <dbReference type="ARBA" id="ARBA00048811"/>
    </source>
</evidence>
<dbReference type="PANTHER" id="PTHR43340:SF1">
    <property type="entry name" value="HYPOXANTHINE PHOSPHORIBOSYLTRANSFERASE"/>
    <property type="match status" value="1"/>
</dbReference>
<comment type="catalytic activity">
    <reaction evidence="14">
        <text>IMP + diphosphate = hypoxanthine + 5-phospho-alpha-D-ribose 1-diphosphate</text>
        <dbReference type="Rhea" id="RHEA:17973"/>
        <dbReference type="ChEBI" id="CHEBI:17368"/>
        <dbReference type="ChEBI" id="CHEBI:33019"/>
        <dbReference type="ChEBI" id="CHEBI:58017"/>
        <dbReference type="ChEBI" id="CHEBI:58053"/>
        <dbReference type="EC" id="2.4.2.8"/>
    </reaction>
    <physiologicalReaction direction="right-to-left" evidence="14">
        <dbReference type="Rhea" id="RHEA:17975"/>
    </physiologicalReaction>
</comment>
<dbReference type="GO" id="GO:0000287">
    <property type="term" value="F:magnesium ion binding"/>
    <property type="evidence" value="ECO:0007669"/>
    <property type="project" value="TreeGrafter"/>
</dbReference>
<dbReference type="GO" id="GO:0032264">
    <property type="term" value="P:IMP salvage"/>
    <property type="evidence" value="ECO:0007669"/>
    <property type="project" value="UniProtKB-UniPathway"/>
</dbReference>
<dbReference type="GO" id="GO:0004422">
    <property type="term" value="F:hypoxanthine phosphoribosyltransferase activity"/>
    <property type="evidence" value="ECO:0007669"/>
    <property type="project" value="InterPro"/>
</dbReference>
<dbReference type="Proteomes" id="UP000028702">
    <property type="component" value="Unassembled WGS sequence"/>
</dbReference>
<evidence type="ECO:0000256" key="2">
    <source>
        <dbReference type="ARBA" id="ARBA00004496"/>
    </source>
</evidence>
<comment type="caution">
    <text evidence="17">The sequence shown here is derived from an EMBL/GenBank/DDBJ whole genome shotgun (WGS) entry which is preliminary data.</text>
</comment>
<comment type="catalytic activity">
    <reaction evidence="13">
        <text>GMP + diphosphate = guanine + 5-phospho-alpha-D-ribose 1-diphosphate</text>
        <dbReference type="Rhea" id="RHEA:25424"/>
        <dbReference type="ChEBI" id="CHEBI:16235"/>
        <dbReference type="ChEBI" id="CHEBI:33019"/>
        <dbReference type="ChEBI" id="CHEBI:58017"/>
        <dbReference type="ChEBI" id="CHEBI:58115"/>
        <dbReference type="EC" id="2.4.2.8"/>
    </reaction>
    <physiologicalReaction direction="right-to-left" evidence="13">
        <dbReference type="Rhea" id="RHEA:25426"/>
    </physiologicalReaction>
</comment>
<dbReference type="GO" id="GO:0032263">
    <property type="term" value="P:GMP salvage"/>
    <property type="evidence" value="ECO:0007669"/>
    <property type="project" value="TreeGrafter"/>
</dbReference>
<dbReference type="UniPathway" id="UPA00591">
    <property type="reaction ID" value="UER00648"/>
</dbReference>
<dbReference type="GO" id="GO:0046100">
    <property type="term" value="P:hypoxanthine metabolic process"/>
    <property type="evidence" value="ECO:0007669"/>
    <property type="project" value="TreeGrafter"/>
</dbReference>
<dbReference type="eggNOG" id="COG0634">
    <property type="taxonomic scope" value="Bacteria"/>
</dbReference>
<dbReference type="PANTHER" id="PTHR43340">
    <property type="entry name" value="HYPOXANTHINE-GUANINE PHOSPHORIBOSYLTRANSFERASE"/>
    <property type="match status" value="1"/>
</dbReference>
<dbReference type="InterPro" id="IPR029057">
    <property type="entry name" value="PRTase-like"/>
</dbReference>
<sequence length="183" mass="19273">MSKGAADGMPRIEVLFSAAEIGDRLGALAREIVADFGPDFLIVPVLKGSFIFAADLVRALHFAGANPRVDFLSLASYGAATSSSGKVEVLRDLEADVGADKVLLIDDILESGRTLEFAAGLLTGRGAAKVASCVLLDKPGKRAASFQADYVGFECPDKFVIGYGMDLAHAYRALPYIGYLPDA</sequence>
<dbReference type="Gene3D" id="3.40.50.2020">
    <property type="match status" value="1"/>
</dbReference>
<organism evidence="17 18">
    <name type="scientific">Tepidicaulis marinus</name>
    <dbReference type="NCBI Taxonomy" id="1333998"/>
    <lineage>
        <taxon>Bacteria</taxon>
        <taxon>Pseudomonadati</taxon>
        <taxon>Pseudomonadota</taxon>
        <taxon>Alphaproteobacteria</taxon>
        <taxon>Hyphomicrobiales</taxon>
        <taxon>Parvibaculaceae</taxon>
        <taxon>Tepidicaulis</taxon>
    </lineage>
</organism>
<dbReference type="EC" id="2.4.2.8" evidence="5 15"/>
<evidence type="ECO:0000256" key="7">
    <source>
        <dbReference type="ARBA" id="ARBA00022676"/>
    </source>
</evidence>
<comment type="pathway">
    <text evidence="3 15">Purine metabolism; IMP biosynthesis via salvage pathway; IMP from hypoxanthine: step 1/1.</text>
</comment>
<dbReference type="STRING" id="1333998.M2A_0946"/>
<protein>
    <recommendedName>
        <fullName evidence="5 15">Hypoxanthine phosphoribosyltransferase</fullName>
        <ecNumber evidence="5 15">2.4.2.8</ecNumber>
    </recommendedName>
</protein>
<keyword evidence="8 15" id="KW-0808">Transferase</keyword>
<dbReference type="NCBIfam" id="TIGR01203">
    <property type="entry name" value="HGPRTase"/>
    <property type="match status" value="1"/>
</dbReference>
<evidence type="ECO:0000256" key="14">
    <source>
        <dbReference type="ARBA" id="ARBA00049402"/>
    </source>
</evidence>
<evidence type="ECO:0000313" key="18">
    <source>
        <dbReference type="Proteomes" id="UP000028702"/>
    </source>
</evidence>
<evidence type="ECO:0000256" key="3">
    <source>
        <dbReference type="ARBA" id="ARBA00004669"/>
    </source>
</evidence>
<keyword evidence="10 15" id="KW-0660">Purine salvage</keyword>
<evidence type="ECO:0000256" key="10">
    <source>
        <dbReference type="ARBA" id="ARBA00022726"/>
    </source>
</evidence>
<evidence type="ECO:0000256" key="12">
    <source>
        <dbReference type="ARBA" id="ARBA00022842"/>
    </source>
</evidence>
<keyword evidence="18" id="KW-1185">Reference proteome</keyword>
<dbReference type="InterPro" id="IPR050408">
    <property type="entry name" value="HGPRT"/>
</dbReference>
<keyword evidence="11 15" id="KW-0547">Nucleotide-binding</keyword>
<evidence type="ECO:0000256" key="15">
    <source>
        <dbReference type="RuleBase" id="RU364099"/>
    </source>
</evidence>
<name>A0A081B8S9_9HYPH</name>
<accession>A0A081B8S9</accession>
<dbReference type="GO" id="GO:0005829">
    <property type="term" value="C:cytosol"/>
    <property type="evidence" value="ECO:0007669"/>
    <property type="project" value="TreeGrafter"/>
</dbReference>
<evidence type="ECO:0000313" key="17">
    <source>
        <dbReference type="EMBL" id="GAK44447.1"/>
    </source>
</evidence>
<dbReference type="GO" id="GO:0006166">
    <property type="term" value="P:purine ribonucleoside salvage"/>
    <property type="evidence" value="ECO:0007669"/>
    <property type="project" value="UniProtKB-KW"/>
</dbReference>
<dbReference type="InterPro" id="IPR000836">
    <property type="entry name" value="PRTase_dom"/>
</dbReference>
<keyword evidence="6 15" id="KW-0963">Cytoplasm</keyword>
<evidence type="ECO:0000256" key="1">
    <source>
        <dbReference type="ARBA" id="ARBA00001946"/>
    </source>
</evidence>
<dbReference type="CDD" id="cd06223">
    <property type="entry name" value="PRTases_typeI"/>
    <property type="match status" value="1"/>
</dbReference>
<dbReference type="GO" id="GO:0000166">
    <property type="term" value="F:nucleotide binding"/>
    <property type="evidence" value="ECO:0007669"/>
    <property type="project" value="UniProtKB-KW"/>
</dbReference>
<dbReference type="Pfam" id="PF00156">
    <property type="entry name" value="Pribosyltran"/>
    <property type="match status" value="1"/>
</dbReference>
<feature type="domain" description="Phosphoribosyltransferase" evidence="16">
    <location>
        <begin position="20"/>
        <end position="166"/>
    </location>
</feature>
<evidence type="ECO:0000256" key="4">
    <source>
        <dbReference type="ARBA" id="ARBA00008391"/>
    </source>
</evidence>
<evidence type="ECO:0000259" key="16">
    <source>
        <dbReference type="Pfam" id="PF00156"/>
    </source>
</evidence>
<keyword evidence="9 15" id="KW-0479">Metal-binding</keyword>
<comment type="cofactor">
    <cofactor evidence="1 15">
        <name>Mg(2+)</name>
        <dbReference type="ChEBI" id="CHEBI:18420"/>
    </cofactor>
</comment>
<evidence type="ECO:0000256" key="6">
    <source>
        <dbReference type="ARBA" id="ARBA00022490"/>
    </source>
</evidence>
<evidence type="ECO:0000256" key="8">
    <source>
        <dbReference type="ARBA" id="ARBA00022679"/>
    </source>
</evidence>